<dbReference type="SUPFAM" id="SSF48576">
    <property type="entry name" value="Terpenoid synthases"/>
    <property type="match status" value="1"/>
</dbReference>
<evidence type="ECO:0000313" key="6">
    <source>
        <dbReference type="EMBL" id="WAK98081.1"/>
    </source>
</evidence>
<dbReference type="Gene3D" id="1.10.600.10">
    <property type="entry name" value="Farnesyl Diphosphate Synthase"/>
    <property type="match status" value="1"/>
</dbReference>
<dbReference type="InterPro" id="IPR036965">
    <property type="entry name" value="Terpene_synth_N_sf"/>
</dbReference>
<protein>
    <submittedName>
        <fullName evidence="6">Terpinolene synthase</fullName>
    </submittedName>
</protein>
<evidence type="ECO:0000259" key="5">
    <source>
        <dbReference type="Pfam" id="PF03936"/>
    </source>
</evidence>
<evidence type="ECO:0000256" key="2">
    <source>
        <dbReference type="ARBA" id="ARBA00022842"/>
    </source>
</evidence>
<dbReference type="GO" id="GO:0000287">
    <property type="term" value="F:magnesium ion binding"/>
    <property type="evidence" value="ECO:0007669"/>
    <property type="project" value="InterPro"/>
</dbReference>
<feature type="domain" description="Terpene synthase N-terminal" evidence="4">
    <location>
        <begin position="78"/>
        <end position="252"/>
    </location>
</feature>
<dbReference type="Pfam" id="PF01397">
    <property type="entry name" value="Terpene_synth"/>
    <property type="match status" value="1"/>
</dbReference>
<dbReference type="InterPro" id="IPR044814">
    <property type="entry name" value="Terpene_cyclase_plant_C1"/>
</dbReference>
<dbReference type="CDD" id="cd00684">
    <property type="entry name" value="Terpene_cyclase_plant_C1"/>
    <property type="match status" value="1"/>
</dbReference>
<evidence type="ECO:0000259" key="4">
    <source>
        <dbReference type="Pfam" id="PF01397"/>
    </source>
</evidence>
<keyword evidence="3" id="KW-0456">Lyase</keyword>
<dbReference type="InterPro" id="IPR008930">
    <property type="entry name" value="Terpenoid_cyclase/PrenylTrfase"/>
</dbReference>
<dbReference type="Pfam" id="PF03936">
    <property type="entry name" value="Terpene_synth_C"/>
    <property type="match status" value="1"/>
</dbReference>
<dbReference type="InterPro" id="IPR005630">
    <property type="entry name" value="Terpene_synthase_metal-bd"/>
</dbReference>
<dbReference type="GO" id="GO:0016102">
    <property type="term" value="P:diterpenoid biosynthetic process"/>
    <property type="evidence" value="ECO:0007669"/>
    <property type="project" value="InterPro"/>
</dbReference>
<keyword evidence="1" id="KW-0479">Metal-binding</keyword>
<dbReference type="FunFam" id="1.10.600.10:FF:000005">
    <property type="entry name" value="Ent-kaur-16-ene synthase, chloroplastic"/>
    <property type="match status" value="1"/>
</dbReference>
<dbReference type="InterPro" id="IPR008949">
    <property type="entry name" value="Isoprenoid_synthase_dom_sf"/>
</dbReference>
<dbReference type="InterPro" id="IPR034741">
    <property type="entry name" value="Terpene_cyclase-like_1_C"/>
</dbReference>
<accession>A0A9E8Z0S7</accession>
<proteinExistence type="evidence at transcript level"/>
<name>A0A9E8Z0S7_THUPL</name>
<keyword evidence="2" id="KW-0460">Magnesium</keyword>
<dbReference type="InterPro" id="IPR001906">
    <property type="entry name" value="Terpene_synth_N"/>
</dbReference>
<organism evidence="6">
    <name type="scientific">Thuja plicata</name>
    <name type="common">Western red-cedar</name>
    <name type="synonym">Giant arborvitae</name>
    <dbReference type="NCBI Taxonomy" id="3316"/>
    <lineage>
        <taxon>Eukaryota</taxon>
        <taxon>Viridiplantae</taxon>
        <taxon>Streptophyta</taxon>
        <taxon>Embryophyta</taxon>
        <taxon>Tracheophyta</taxon>
        <taxon>Spermatophyta</taxon>
        <taxon>Pinopsida</taxon>
        <taxon>Pinidae</taxon>
        <taxon>Conifers II</taxon>
        <taxon>Cupressales</taxon>
        <taxon>Cupressaceae</taxon>
        <taxon>Thuja</taxon>
    </lineage>
</organism>
<dbReference type="EMBL" id="OM324392">
    <property type="protein sequence ID" value="WAK98081.1"/>
    <property type="molecule type" value="mRNA"/>
</dbReference>
<dbReference type="SFLD" id="SFLDG01019">
    <property type="entry name" value="Terpene_Cyclase_Like_1_C_Termi"/>
    <property type="match status" value="1"/>
</dbReference>
<dbReference type="AlphaFoldDB" id="A0A9E8Z0S7"/>
<evidence type="ECO:0000256" key="3">
    <source>
        <dbReference type="ARBA" id="ARBA00023239"/>
    </source>
</evidence>
<feature type="domain" description="Terpene synthase metal-binding" evidence="5">
    <location>
        <begin position="323"/>
        <end position="557"/>
    </location>
</feature>
<sequence length="614" mass="70825">MALSSAFSYNFCLKSQPSQSQSQSQTQSHTFAVNKGKAGLPLKPRTKVFMNNPLIVNQAQITKTEIPERRIGNHHPNLWGDDFIQSLPDHPYQGDHYAERCGKLISEVKHMFIVAEKDVSQLLFLVDNIERLGIDRHFQKEIKQSLDLVYRNWGECQRDLNTTALSFRILRLHRYSVSPGVLGPFRTTSGQFLCSTAQSEEEKIKSVLNLYRASYIAFPGEKILDEAKQFSTSYLTEALHKTGINSSLLYEISVNLRYEWYTLLPRLEARKYIEIYGENTSWARMADNEKLLSLAKMDFNMIQSLHQQELKAFSRWWRESGLPNVDFARHRHVEFFFMACAICEDEKYSAFRSSLAKSCVLATYLDDTYDTYGTVDELELLTQAIKKWDPASINQLPEYMKIIYMVLYNGINEMDREAQKFQGRETLSHAKDAWETYIDAMLQEAKWNATKHIPTLAEHIENGTISSGKRPTTLQAILTADGIVPEDIFHKIDYPSRFDNLGGFSLRVRGDIKSFKGEVDRGETNSSIVSYMKDNPGSTEEDALNYLVNLLDERHKELNWEFLKNDGVPTCSKDYSYDVARGYLHFYNERDGFSFAYQEIRDHVNQILIEPVSM</sequence>
<dbReference type="InterPro" id="IPR050148">
    <property type="entry name" value="Terpene_synthase-like"/>
</dbReference>
<dbReference type="PANTHER" id="PTHR31225">
    <property type="entry name" value="OS04G0344100 PROTEIN-RELATED"/>
    <property type="match status" value="1"/>
</dbReference>
<evidence type="ECO:0000256" key="1">
    <source>
        <dbReference type="ARBA" id="ARBA00022723"/>
    </source>
</evidence>
<gene>
    <name evidence="6" type="primary">TS1</name>
</gene>
<dbReference type="SUPFAM" id="SSF48239">
    <property type="entry name" value="Terpenoid cyclases/Protein prenyltransferases"/>
    <property type="match status" value="1"/>
</dbReference>
<dbReference type="Gene3D" id="1.50.10.130">
    <property type="entry name" value="Terpene synthase, N-terminal domain"/>
    <property type="match status" value="1"/>
</dbReference>
<reference evidence="6" key="1">
    <citation type="submission" date="2022-01" db="EMBL/GenBank/DDBJ databases">
        <title>Identification of two monoterpene synthase enzymes during heartwood formation in Western redcedar (Thuja plicata).</title>
        <authorList>
            <person name="Tasnim S."/>
            <person name="Madilao L.L."/>
            <person name="Mattsson J."/>
        </authorList>
    </citation>
    <scope>NUCLEOTIDE SEQUENCE</scope>
</reference>
<dbReference type="SFLD" id="SFLDG01014">
    <property type="entry name" value="Terpene_Cyclase_Like_1_N-term"/>
    <property type="match status" value="1"/>
</dbReference>
<dbReference type="SFLD" id="SFLDS00005">
    <property type="entry name" value="Isoprenoid_Synthase_Type_I"/>
    <property type="match status" value="1"/>
</dbReference>
<dbReference type="GO" id="GO:0010333">
    <property type="term" value="F:terpene synthase activity"/>
    <property type="evidence" value="ECO:0007669"/>
    <property type="project" value="InterPro"/>
</dbReference>